<keyword evidence="5 10" id="KW-0378">Hydrolase</keyword>
<gene>
    <name evidence="12" type="ORF">Nstercoris_00765</name>
</gene>
<dbReference type="Proteomes" id="UP000316473">
    <property type="component" value="Chromosome"/>
</dbReference>
<dbReference type="PANTHER" id="PTHR11067">
    <property type="entry name" value="INOSINE TRIPHOSPHATE PYROPHOSPHATASE/HAM1 PROTEIN"/>
    <property type="match status" value="1"/>
</dbReference>
<feature type="binding site" evidence="10">
    <location>
        <begin position="184"/>
        <end position="185"/>
    </location>
    <ligand>
        <name>substrate</name>
    </ligand>
</feature>
<dbReference type="EMBL" id="AP019755">
    <property type="protein sequence ID" value="BBL34527.1"/>
    <property type="molecule type" value="Genomic_DNA"/>
</dbReference>
<dbReference type="GO" id="GO:0009117">
    <property type="term" value="P:nucleotide metabolic process"/>
    <property type="evidence" value="ECO:0007669"/>
    <property type="project" value="UniProtKB-KW"/>
</dbReference>
<dbReference type="InterPro" id="IPR029001">
    <property type="entry name" value="ITPase-like_fam"/>
</dbReference>
<organism evidence="12 13">
    <name type="scientific">Nitrosomonas stercoris</name>
    <dbReference type="NCBI Taxonomy" id="1444684"/>
    <lineage>
        <taxon>Bacteria</taxon>
        <taxon>Pseudomonadati</taxon>
        <taxon>Pseudomonadota</taxon>
        <taxon>Betaproteobacteria</taxon>
        <taxon>Nitrosomonadales</taxon>
        <taxon>Nitrosomonadaceae</taxon>
        <taxon>Nitrosomonas</taxon>
    </lineage>
</organism>
<comment type="similarity">
    <text evidence="1 10 11">Belongs to the HAM1 NTPase family.</text>
</comment>
<dbReference type="SUPFAM" id="SSF52972">
    <property type="entry name" value="ITPase-like"/>
    <property type="match status" value="1"/>
</dbReference>
<dbReference type="NCBIfam" id="TIGR00042">
    <property type="entry name" value="RdgB/HAM1 family non-canonical purine NTP pyrophosphatase"/>
    <property type="match status" value="1"/>
</dbReference>
<evidence type="ECO:0000313" key="13">
    <source>
        <dbReference type="Proteomes" id="UP000316473"/>
    </source>
</evidence>
<keyword evidence="7 10" id="KW-0546">Nucleotide metabolism</keyword>
<comment type="catalytic activity">
    <reaction evidence="8 10">
        <text>dITP + H2O = dIMP + diphosphate + H(+)</text>
        <dbReference type="Rhea" id="RHEA:28342"/>
        <dbReference type="ChEBI" id="CHEBI:15377"/>
        <dbReference type="ChEBI" id="CHEBI:15378"/>
        <dbReference type="ChEBI" id="CHEBI:33019"/>
        <dbReference type="ChEBI" id="CHEBI:61194"/>
        <dbReference type="ChEBI" id="CHEBI:61382"/>
        <dbReference type="EC" id="3.6.1.66"/>
    </reaction>
</comment>
<comment type="catalytic activity">
    <reaction evidence="10">
        <text>ITP + H2O = IMP + diphosphate + H(+)</text>
        <dbReference type="Rhea" id="RHEA:29399"/>
        <dbReference type="ChEBI" id="CHEBI:15377"/>
        <dbReference type="ChEBI" id="CHEBI:15378"/>
        <dbReference type="ChEBI" id="CHEBI:33019"/>
        <dbReference type="ChEBI" id="CHEBI:58053"/>
        <dbReference type="ChEBI" id="CHEBI:61402"/>
        <dbReference type="EC" id="3.6.1.66"/>
    </reaction>
</comment>
<evidence type="ECO:0000256" key="9">
    <source>
        <dbReference type="ARBA" id="ARBA00052017"/>
    </source>
</evidence>
<dbReference type="GO" id="GO:0046872">
    <property type="term" value="F:metal ion binding"/>
    <property type="evidence" value="ECO:0007669"/>
    <property type="project" value="UniProtKB-KW"/>
</dbReference>
<evidence type="ECO:0000256" key="3">
    <source>
        <dbReference type="ARBA" id="ARBA00022723"/>
    </source>
</evidence>
<dbReference type="PANTHER" id="PTHR11067:SF9">
    <property type="entry name" value="INOSINE TRIPHOSPHATE PYROPHOSPHATASE"/>
    <property type="match status" value="1"/>
</dbReference>
<accession>A0A4Y1YP21</accession>
<dbReference type="EC" id="3.6.1.66" evidence="10"/>
<feature type="binding site" evidence="10">
    <location>
        <position position="74"/>
    </location>
    <ligand>
        <name>substrate</name>
    </ligand>
</feature>
<dbReference type="KEGG" id="nst:Nstercoris_00765"/>
<reference evidence="12 13" key="1">
    <citation type="submission" date="2019-06" db="EMBL/GenBank/DDBJ databases">
        <title>Nitrosomonas stercoris KYUHI-S whole genome shotgun sequence.</title>
        <authorList>
            <person name="Nakagawa T."/>
            <person name="Tsuchiya Y."/>
            <person name="Takahashi R."/>
        </authorList>
    </citation>
    <scope>NUCLEOTIDE SEQUENCE [LARGE SCALE GENOMIC DNA]</scope>
    <source>
        <strain evidence="12 13">KYUHI-S</strain>
    </source>
</reference>
<dbReference type="GO" id="GO:0000166">
    <property type="term" value="F:nucleotide binding"/>
    <property type="evidence" value="ECO:0007669"/>
    <property type="project" value="UniProtKB-KW"/>
</dbReference>
<dbReference type="GO" id="GO:0035870">
    <property type="term" value="F:dITP diphosphatase activity"/>
    <property type="evidence" value="ECO:0007669"/>
    <property type="project" value="UniProtKB-UniRule"/>
</dbReference>
<evidence type="ECO:0000256" key="4">
    <source>
        <dbReference type="ARBA" id="ARBA00022741"/>
    </source>
</evidence>
<feature type="binding site" evidence="10">
    <location>
        <position position="44"/>
    </location>
    <ligand>
        <name>Mg(2+)</name>
        <dbReference type="ChEBI" id="CHEBI:18420"/>
    </ligand>
</feature>
<keyword evidence="4 10" id="KW-0547">Nucleotide-binding</keyword>
<comment type="cofactor">
    <cofactor evidence="10">
        <name>Mg(2+)</name>
        <dbReference type="ChEBI" id="CHEBI:18420"/>
    </cofactor>
    <text evidence="10">Binds 1 Mg(2+) ion per subunit.</text>
</comment>
<evidence type="ECO:0000256" key="1">
    <source>
        <dbReference type="ARBA" id="ARBA00008023"/>
    </source>
</evidence>
<comment type="function">
    <text evidence="10">Pyrophosphatase that catalyzes the hydrolysis of nucleoside triphosphates to their monophosphate derivatives, with a high preference for the non-canonical purine nucleotides XTP (xanthosine triphosphate), dITP (deoxyinosine triphosphate) and ITP. Seems to function as a house-cleaning enzyme that removes non-canonical purine nucleotides from the nucleotide pool, thus preventing their incorporation into DNA/RNA and avoiding chromosomal lesions.</text>
</comment>
<dbReference type="InterPro" id="IPR002637">
    <property type="entry name" value="RdgB/HAM1"/>
</dbReference>
<keyword evidence="13" id="KW-1185">Reference proteome</keyword>
<dbReference type="GO" id="GO:0005829">
    <property type="term" value="C:cytosol"/>
    <property type="evidence" value="ECO:0007669"/>
    <property type="project" value="TreeGrafter"/>
</dbReference>
<dbReference type="HAMAP" id="MF_01405">
    <property type="entry name" value="Non_canon_purine_NTPase"/>
    <property type="match status" value="1"/>
</dbReference>
<dbReference type="FunFam" id="3.90.950.10:FF:000001">
    <property type="entry name" value="dITP/XTP pyrophosphatase"/>
    <property type="match status" value="1"/>
</dbReference>
<dbReference type="Pfam" id="PF01725">
    <property type="entry name" value="Ham1p_like"/>
    <property type="match status" value="1"/>
</dbReference>
<sequence>MTDSLKKIVIASSNPGKLVEIRKLLAPLEIEVVTQASLGVTEAEEPFSTFVENALAKARHASAATGLPALADDSGICVYALQGAPGVLSARYAGEPRSDERNNYKLITTLQQQSDRRAYYYCVIVLLRHAQDPQPVIVDATWQGEIILEPRGQGGFGYDPHFLLPQLGKTAAELPMEEKNSISHRGKALAKLVQQLIKYKN</sequence>
<evidence type="ECO:0000256" key="11">
    <source>
        <dbReference type="RuleBase" id="RU003781"/>
    </source>
</evidence>
<keyword evidence="6 10" id="KW-0460">Magnesium</keyword>
<dbReference type="GO" id="GO:0036220">
    <property type="term" value="F:ITP diphosphatase activity"/>
    <property type="evidence" value="ECO:0007669"/>
    <property type="project" value="UniProtKB-UniRule"/>
</dbReference>
<dbReference type="AlphaFoldDB" id="A0A4Y1YP21"/>
<evidence type="ECO:0000256" key="7">
    <source>
        <dbReference type="ARBA" id="ARBA00023080"/>
    </source>
</evidence>
<dbReference type="InterPro" id="IPR020922">
    <property type="entry name" value="dITP/XTP_pyrophosphatase"/>
</dbReference>
<keyword evidence="3 10" id="KW-0479">Metal-binding</keyword>
<feature type="active site" description="Proton acceptor" evidence="10">
    <location>
        <position position="73"/>
    </location>
</feature>
<dbReference type="CDD" id="cd00515">
    <property type="entry name" value="HAM1"/>
    <property type="match status" value="1"/>
</dbReference>
<dbReference type="GO" id="GO:0036222">
    <property type="term" value="F:XTP diphosphatase activity"/>
    <property type="evidence" value="ECO:0007669"/>
    <property type="project" value="UniProtKB-UniRule"/>
</dbReference>
<dbReference type="GO" id="GO:0009146">
    <property type="term" value="P:purine nucleoside triphosphate catabolic process"/>
    <property type="evidence" value="ECO:0007669"/>
    <property type="project" value="UniProtKB-UniRule"/>
</dbReference>
<evidence type="ECO:0000256" key="6">
    <source>
        <dbReference type="ARBA" id="ARBA00022842"/>
    </source>
</evidence>
<feature type="binding site" evidence="10">
    <location>
        <position position="179"/>
    </location>
    <ligand>
        <name>substrate</name>
    </ligand>
</feature>
<evidence type="ECO:0000256" key="2">
    <source>
        <dbReference type="ARBA" id="ARBA00011738"/>
    </source>
</evidence>
<name>A0A4Y1YP21_9PROT</name>
<proteinExistence type="inferred from homology"/>
<protein>
    <recommendedName>
        <fullName evidence="10">dITP/XTP pyrophosphatase</fullName>
        <ecNumber evidence="10">3.6.1.66</ecNumber>
    </recommendedName>
    <alternativeName>
        <fullName evidence="10">Non-canonical purine NTP pyrophosphatase</fullName>
    </alternativeName>
    <alternativeName>
        <fullName evidence="10">Non-standard purine NTP pyrophosphatase</fullName>
    </alternativeName>
    <alternativeName>
        <fullName evidence="10">Nucleoside-triphosphate diphosphatase</fullName>
    </alternativeName>
    <alternativeName>
        <fullName evidence="10">Nucleoside-triphosphate pyrophosphatase</fullName>
        <shortName evidence="10">NTPase</shortName>
    </alternativeName>
</protein>
<evidence type="ECO:0000256" key="10">
    <source>
        <dbReference type="HAMAP-Rule" id="MF_01405"/>
    </source>
</evidence>
<evidence type="ECO:0000256" key="8">
    <source>
        <dbReference type="ARBA" id="ARBA00051875"/>
    </source>
</evidence>
<dbReference type="Gene3D" id="3.90.950.10">
    <property type="match status" value="1"/>
</dbReference>
<feature type="binding site" evidence="10">
    <location>
        <begin position="156"/>
        <end position="159"/>
    </location>
    <ligand>
        <name>substrate</name>
    </ligand>
</feature>
<feature type="binding site" evidence="10">
    <location>
        <begin position="12"/>
        <end position="17"/>
    </location>
    <ligand>
        <name>substrate</name>
    </ligand>
</feature>
<evidence type="ECO:0000313" key="12">
    <source>
        <dbReference type="EMBL" id="BBL34527.1"/>
    </source>
</evidence>
<feature type="binding site" evidence="10">
    <location>
        <position position="73"/>
    </location>
    <ligand>
        <name>Mg(2+)</name>
        <dbReference type="ChEBI" id="CHEBI:18420"/>
    </ligand>
</feature>
<dbReference type="GO" id="GO:0017111">
    <property type="term" value="F:ribonucleoside triphosphate phosphatase activity"/>
    <property type="evidence" value="ECO:0007669"/>
    <property type="project" value="InterPro"/>
</dbReference>
<evidence type="ECO:0000256" key="5">
    <source>
        <dbReference type="ARBA" id="ARBA00022801"/>
    </source>
</evidence>
<comment type="subunit">
    <text evidence="2 10">Homodimer.</text>
</comment>
<comment type="catalytic activity">
    <reaction evidence="9 10">
        <text>XTP + H2O = XMP + diphosphate + H(+)</text>
        <dbReference type="Rhea" id="RHEA:28610"/>
        <dbReference type="ChEBI" id="CHEBI:15377"/>
        <dbReference type="ChEBI" id="CHEBI:15378"/>
        <dbReference type="ChEBI" id="CHEBI:33019"/>
        <dbReference type="ChEBI" id="CHEBI:57464"/>
        <dbReference type="ChEBI" id="CHEBI:61314"/>
        <dbReference type="EC" id="3.6.1.66"/>
    </reaction>
</comment>